<dbReference type="RefSeq" id="WP_105052876.1">
    <property type="nucleotide sequence ID" value="NZ_BMYG01000001.1"/>
</dbReference>
<feature type="transmembrane region" description="Helical" evidence="1">
    <location>
        <begin position="59"/>
        <end position="77"/>
    </location>
</feature>
<reference evidence="2 3" key="1">
    <citation type="submission" date="2016-12" db="EMBL/GenBank/DDBJ databases">
        <title>Diversity of luminous bacteria.</title>
        <authorList>
            <person name="Yoshizawa S."/>
            <person name="Kogure K."/>
        </authorList>
    </citation>
    <scope>NUCLEOTIDE SEQUENCE [LARGE SCALE GENOMIC DNA]</scope>
    <source>
        <strain evidence="2 3">SA4-48</strain>
    </source>
</reference>
<organism evidence="2 3">
    <name type="scientific">Psychrosphaera saromensis</name>
    <dbReference type="NCBI Taxonomy" id="716813"/>
    <lineage>
        <taxon>Bacteria</taxon>
        <taxon>Pseudomonadati</taxon>
        <taxon>Pseudomonadota</taxon>
        <taxon>Gammaproteobacteria</taxon>
        <taxon>Alteromonadales</taxon>
        <taxon>Pseudoalteromonadaceae</taxon>
        <taxon>Psychrosphaera</taxon>
    </lineage>
</organism>
<keyword evidence="3" id="KW-1185">Reference proteome</keyword>
<dbReference type="AlphaFoldDB" id="A0A2S7UYM2"/>
<dbReference type="InterPro" id="IPR046125">
    <property type="entry name" value="DUF6122"/>
</dbReference>
<accession>A0A2S7UYM2</accession>
<proteinExistence type="predicted"/>
<comment type="caution">
    <text evidence="2">The sequence shown here is derived from an EMBL/GenBank/DDBJ whole genome shotgun (WGS) entry which is preliminary data.</text>
</comment>
<gene>
    <name evidence="2" type="ORF">BTO11_12305</name>
</gene>
<evidence type="ECO:0000256" key="1">
    <source>
        <dbReference type="SAM" id="Phobius"/>
    </source>
</evidence>
<dbReference type="OrthoDB" id="289051at2"/>
<keyword evidence="1" id="KW-1133">Transmembrane helix</keyword>
<dbReference type="EMBL" id="MSCH01000003">
    <property type="protein sequence ID" value="PQJ54361.1"/>
    <property type="molecule type" value="Genomic_DNA"/>
</dbReference>
<sequence length="104" mass="12030">MFHLLLHFIVPLLVALIFFREHWQKALIIMMLTMAVDIDHLLATPIYDPLRCSIGFHPLHQLVFIPAYLALCFIKPLKFVGLGLMIHMALDSLDCKINLGVWFM</sequence>
<evidence type="ECO:0000313" key="2">
    <source>
        <dbReference type="EMBL" id="PQJ54361.1"/>
    </source>
</evidence>
<name>A0A2S7UYM2_9GAMM</name>
<dbReference type="Proteomes" id="UP000239007">
    <property type="component" value="Unassembled WGS sequence"/>
</dbReference>
<protein>
    <submittedName>
        <fullName evidence="2">Uncharacterized protein</fullName>
    </submittedName>
</protein>
<dbReference type="Pfam" id="PF19617">
    <property type="entry name" value="DUF6122"/>
    <property type="match status" value="1"/>
</dbReference>
<keyword evidence="1" id="KW-0812">Transmembrane</keyword>
<keyword evidence="1" id="KW-0472">Membrane</keyword>
<evidence type="ECO:0000313" key="3">
    <source>
        <dbReference type="Proteomes" id="UP000239007"/>
    </source>
</evidence>